<keyword evidence="7 9" id="KW-0472">Membrane</keyword>
<name>A0A7J0E535_9ERIC</name>
<evidence type="ECO:0000256" key="2">
    <source>
        <dbReference type="ARBA" id="ARBA00007079"/>
    </source>
</evidence>
<comment type="similarity">
    <text evidence="2">Belongs to the aromatic acid exporter (TC 2.A.85) family.</text>
</comment>
<feature type="transmembrane region" description="Helical" evidence="9">
    <location>
        <begin position="98"/>
        <end position="117"/>
    </location>
</feature>
<dbReference type="AlphaFoldDB" id="A0A7J0E535"/>
<proteinExistence type="inferred from homology"/>
<evidence type="ECO:0000256" key="4">
    <source>
        <dbReference type="ARBA" id="ARBA00022692"/>
    </source>
</evidence>
<dbReference type="GO" id="GO:0016020">
    <property type="term" value="C:membrane"/>
    <property type="evidence" value="ECO:0007669"/>
    <property type="project" value="UniProtKB-SubCell"/>
</dbReference>
<keyword evidence="5 9" id="KW-1133">Transmembrane helix</keyword>
<evidence type="ECO:0000313" key="10">
    <source>
        <dbReference type="EMBL" id="GFY81538.1"/>
    </source>
</evidence>
<evidence type="ECO:0000313" key="11">
    <source>
        <dbReference type="Proteomes" id="UP000585474"/>
    </source>
</evidence>
<dbReference type="GO" id="GO:0015743">
    <property type="term" value="P:malate transport"/>
    <property type="evidence" value="ECO:0007669"/>
    <property type="project" value="InterPro"/>
</dbReference>
<reference evidence="10 11" key="1">
    <citation type="submission" date="2019-07" db="EMBL/GenBank/DDBJ databases">
        <title>De Novo Assembly of kiwifruit Actinidia rufa.</title>
        <authorList>
            <person name="Sugita-Konishi S."/>
            <person name="Sato K."/>
            <person name="Mori E."/>
            <person name="Abe Y."/>
            <person name="Kisaki G."/>
            <person name="Hamano K."/>
            <person name="Suezawa K."/>
            <person name="Otani M."/>
            <person name="Fukuda T."/>
            <person name="Manabe T."/>
            <person name="Gomi K."/>
            <person name="Tabuchi M."/>
            <person name="Akimitsu K."/>
            <person name="Kataoka I."/>
        </authorList>
    </citation>
    <scope>NUCLEOTIDE SEQUENCE [LARGE SCALE GENOMIC DNA]</scope>
    <source>
        <strain evidence="11">cv. Fuchu</strain>
    </source>
</reference>
<gene>
    <name evidence="10" type="ORF">Acr_01g0013470</name>
</gene>
<evidence type="ECO:0000256" key="9">
    <source>
        <dbReference type="SAM" id="Phobius"/>
    </source>
</evidence>
<evidence type="ECO:0000256" key="3">
    <source>
        <dbReference type="ARBA" id="ARBA00022448"/>
    </source>
</evidence>
<feature type="transmembrane region" description="Helical" evidence="9">
    <location>
        <begin position="129"/>
        <end position="148"/>
    </location>
</feature>
<dbReference type="InterPro" id="IPR020966">
    <property type="entry name" value="ALMT"/>
</dbReference>
<dbReference type="GO" id="GO:0034220">
    <property type="term" value="P:monoatomic ion transmembrane transport"/>
    <property type="evidence" value="ECO:0007669"/>
    <property type="project" value="UniProtKB-KW"/>
</dbReference>
<comment type="caution">
    <text evidence="10">The sequence shown here is derived from an EMBL/GenBank/DDBJ whole genome shotgun (WGS) entry which is preliminary data.</text>
</comment>
<feature type="transmembrane region" description="Helical" evidence="9">
    <location>
        <begin position="71"/>
        <end position="91"/>
    </location>
</feature>
<dbReference type="PANTHER" id="PTHR31086">
    <property type="entry name" value="ALUMINUM-ACTIVATED MALATE TRANSPORTER 10"/>
    <property type="match status" value="1"/>
</dbReference>
<evidence type="ECO:0000256" key="6">
    <source>
        <dbReference type="ARBA" id="ARBA00023065"/>
    </source>
</evidence>
<keyword evidence="6" id="KW-0406">Ion transport</keyword>
<comment type="subcellular location">
    <subcellularLocation>
        <location evidence="1">Membrane</location>
        <topology evidence="1">Multi-pass membrane protein</topology>
    </subcellularLocation>
</comment>
<organism evidence="10 11">
    <name type="scientific">Actinidia rufa</name>
    <dbReference type="NCBI Taxonomy" id="165716"/>
    <lineage>
        <taxon>Eukaryota</taxon>
        <taxon>Viridiplantae</taxon>
        <taxon>Streptophyta</taxon>
        <taxon>Embryophyta</taxon>
        <taxon>Tracheophyta</taxon>
        <taxon>Spermatophyta</taxon>
        <taxon>Magnoliopsida</taxon>
        <taxon>eudicotyledons</taxon>
        <taxon>Gunneridae</taxon>
        <taxon>Pentapetalae</taxon>
        <taxon>asterids</taxon>
        <taxon>Ericales</taxon>
        <taxon>Actinidiaceae</taxon>
        <taxon>Actinidia</taxon>
    </lineage>
</organism>
<dbReference type="EMBL" id="BJWL01000001">
    <property type="protein sequence ID" value="GFY81538.1"/>
    <property type="molecule type" value="Genomic_DNA"/>
</dbReference>
<keyword evidence="11" id="KW-1185">Reference proteome</keyword>
<keyword evidence="3" id="KW-0813">Transport</keyword>
<evidence type="ECO:0000256" key="8">
    <source>
        <dbReference type="ARBA" id="ARBA00023303"/>
    </source>
</evidence>
<dbReference type="Proteomes" id="UP000585474">
    <property type="component" value="Unassembled WGS sequence"/>
</dbReference>
<feature type="transmembrane region" description="Helical" evidence="9">
    <location>
        <begin position="187"/>
        <end position="209"/>
    </location>
</feature>
<keyword evidence="4 9" id="KW-0812">Transmembrane</keyword>
<evidence type="ECO:0000256" key="1">
    <source>
        <dbReference type="ARBA" id="ARBA00004141"/>
    </source>
</evidence>
<keyword evidence="8" id="KW-0407">Ion channel</keyword>
<dbReference type="OrthoDB" id="68611at2759"/>
<dbReference type="Pfam" id="PF11744">
    <property type="entry name" value="ALMT"/>
    <property type="match status" value="1"/>
</dbReference>
<feature type="transmembrane region" description="Helical" evidence="9">
    <location>
        <begin position="46"/>
        <end position="65"/>
    </location>
</feature>
<sequence length="470" mass="51870">MANEKECGSVHGVYSRLQSLIASFLSKNWRFLEKAWKLGASEPRKVIHCLKVGVALSLVSLFYYMRPLYDGVGGTAMWAVMTVVVVFEYTVGATLYKCINRATGTFLAGSLGIGVHWVASQSGEKFEPIIAGIPVFLLASAATFSRFIPSIKARFDYGAMIFILTFSLVSVAGYRVEKLFEMAHNRVSTIVLGTSICICTSMLICPVWAGNELHLLIYRNMEKLADSLEGCVAEYFNGDGTVKTSDDDFSKKLQGYKFALNSKASEESMANFARWEPAHGPFNFRHPWKQYLKIGAAMRNCSCCVESLSSCINSEIQIPEFLKKNFSEGCMRLSAHCSKVLKELVVTMKTMTKSSTTDLLVEEMNFSVQELQNALKALPNQLISPHGSANDAKVETTSKQVIVPVIEIVPLATTISLLSEIAARIEGIVDAVEDLADLAEFKPATDNKPEQSQCVMDKTDDETMKVLQKV</sequence>
<accession>A0A7J0E535</accession>
<evidence type="ECO:0000256" key="7">
    <source>
        <dbReference type="ARBA" id="ARBA00023136"/>
    </source>
</evidence>
<protein>
    <submittedName>
        <fullName evidence="10">Aluminum activated malate transporter family protein</fullName>
    </submittedName>
</protein>
<feature type="transmembrane region" description="Helical" evidence="9">
    <location>
        <begin position="155"/>
        <end position="175"/>
    </location>
</feature>
<evidence type="ECO:0000256" key="5">
    <source>
        <dbReference type="ARBA" id="ARBA00022989"/>
    </source>
</evidence>